<evidence type="ECO:0000313" key="3">
    <source>
        <dbReference type="Proteomes" id="UP001321473"/>
    </source>
</evidence>
<name>A0AAQ4DB35_AMBAM</name>
<protein>
    <recommendedName>
        <fullName evidence="1">Piwi domain-containing protein</fullName>
    </recommendedName>
</protein>
<reference evidence="2 3" key="1">
    <citation type="journal article" date="2023" name="Arcadia Sci">
        <title>De novo assembly of a long-read Amblyomma americanum tick genome.</title>
        <authorList>
            <person name="Chou S."/>
            <person name="Poskanzer K.E."/>
            <person name="Rollins M."/>
            <person name="Thuy-Boun P.S."/>
        </authorList>
    </citation>
    <scope>NUCLEOTIDE SEQUENCE [LARGE SCALE GENOMIC DNA]</scope>
    <source>
        <strain evidence="2">F_SG_1</strain>
        <tissue evidence="2">Salivary glands</tissue>
    </source>
</reference>
<dbReference type="Gene3D" id="3.30.420.10">
    <property type="entry name" value="Ribonuclease H-like superfamily/Ribonuclease H"/>
    <property type="match status" value="1"/>
</dbReference>
<gene>
    <name evidence="2" type="ORF">V5799_002692</name>
</gene>
<proteinExistence type="predicted"/>
<dbReference type="Gene3D" id="3.40.50.2300">
    <property type="match status" value="1"/>
</dbReference>
<keyword evidence="3" id="KW-1185">Reference proteome</keyword>
<evidence type="ECO:0000313" key="2">
    <source>
        <dbReference type="EMBL" id="KAK8759675.1"/>
    </source>
</evidence>
<feature type="domain" description="Piwi" evidence="1">
    <location>
        <begin position="162"/>
        <end position="491"/>
    </location>
</feature>
<organism evidence="2 3">
    <name type="scientific">Amblyomma americanum</name>
    <name type="common">Lone star tick</name>
    <dbReference type="NCBI Taxonomy" id="6943"/>
    <lineage>
        <taxon>Eukaryota</taxon>
        <taxon>Metazoa</taxon>
        <taxon>Ecdysozoa</taxon>
        <taxon>Arthropoda</taxon>
        <taxon>Chelicerata</taxon>
        <taxon>Arachnida</taxon>
        <taxon>Acari</taxon>
        <taxon>Parasitiformes</taxon>
        <taxon>Ixodida</taxon>
        <taxon>Ixodoidea</taxon>
        <taxon>Ixodidae</taxon>
        <taxon>Amblyomminae</taxon>
        <taxon>Amblyomma</taxon>
    </lineage>
</organism>
<accession>A0AAQ4DB35</accession>
<dbReference type="FunFam" id="3.30.420.10:FF:000014">
    <property type="entry name" value="Piwi-like RNA-mediated gene silencing 1"/>
    <property type="match status" value="1"/>
</dbReference>
<comment type="caution">
    <text evidence="2">The sequence shown here is derived from an EMBL/GenBank/DDBJ whole genome shotgun (WGS) entry which is preliminary data.</text>
</comment>
<dbReference type="SUPFAM" id="SSF53098">
    <property type="entry name" value="Ribonuclease H-like"/>
    <property type="match status" value="1"/>
</dbReference>
<dbReference type="EMBL" id="JARKHS020032748">
    <property type="protein sequence ID" value="KAK8759675.1"/>
    <property type="molecule type" value="Genomic_DNA"/>
</dbReference>
<dbReference type="InterPro" id="IPR003165">
    <property type="entry name" value="Piwi"/>
</dbReference>
<dbReference type="PANTHER" id="PTHR22891">
    <property type="entry name" value="EUKARYOTIC TRANSLATION INITIATION FACTOR 2C"/>
    <property type="match status" value="1"/>
</dbReference>
<dbReference type="PROSITE" id="PS50822">
    <property type="entry name" value="PIWI"/>
    <property type="match status" value="1"/>
</dbReference>
<dbReference type="GO" id="GO:0003676">
    <property type="term" value="F:nucleic acid binding"/>
    <property type="evidence" value="ECO:0007669"/>
    <property type="project" value="InterPro"/>
</dbReference>
<dbReference type="InterPro" id="IPR012337">
    <property type="entry name" value="RNaseH-like_sf"/>
</dbReference>
<dbReference type="SMART" id="SM00950">
    <property type="entry name" value="Piwi"/>
    <property type="match status" value="1"/>
</dbReference>
<dbReference type="InterPro" id="IPR036397">
    <property type="entry name" value="RNaseH_sf"/>
</dbReference>
<dbReference type="Proteomes" id="UP001321473">
    <property type="component" value="Unassembled WGS sequence"/>
</dbReference>
<dbReference type="AlphaFoldDB" id="A0AAQ4DB35"/>
<dbReference type="CDD" id="cd04658">
    <property type="entry name" value="Piwi_piwi-like_Euk"/>
    <property type="match status" value="1"/>
</dbReference>
<evidence type="ECO:0000259" key="1">
    <source>
        <dbReference type="PROSITE" id="PS50822"/>
    </source>
</evidence>
<sequence>MRANVSVMRDLAQHTRVEPSKRVRNLLEFMDRINNNDAIRNDMDSWGIRFDDSLVRIDARVLPPEKLMQSSNAYRYSAATADFSRETRDRPLHVAVAVESWIVLCHRREEANVTEFVRTLMSVCPPMGVKISQPRLVLLDDDRPSGFVEALRQLARAGNIQLALIVLPNNRKDRYDLIKKEACVDLGLHTQVGRGYCSLSPEAGSEIQSKLWNYFSTLLRSLFFGAVILARTIGNRKNIRSVATKVAVQLNCKLGGEAWCLEIPLVSTMVIGYDTYRDSSSPHRSAGAFVTSINKSLTRWYSRVSFHDTHEGLGHSLASLLRDALRKYSQCNDGASPDRIIFFRVGVSDGQIPQVKEWEINQIVASLQALFPGVQHKLAFVVVTKHISTRFFPPGREHVMTNPLPGTMVDSEVTHPERYDFFLVSQSVRQGTVAPTLYNVIYDTTGLKPDHMQRLAYKLTHLYFNWPGTIRVPAPCQYAHKLAFLAGQSMHAEHNPRLSSTLYYL</sequence>
<dbReference type="Pfam" id="PF02171">
    <property type="entry name" value="Piwi"/>
    <property type="match status" value="1"/>
</dbReference>